<reference evidence="1 2" key="1">
    <citation type="journal article" date="2024" name="G3 (Bethesda)">
        <title>Genome assembly of Hibiscus sabdariffa L. provides insights into metabolisms of medicinal natural products.</title>
        <authorList>
            <person name="Kim T."/>
        </authorList>
    </citation>
    <scope>NUCLEOTIDE SEQUENCE [LARGE SCALE GENOMIC DNA]</scope>
    <source>
        <strain evidence="1">TK-2024</strain>
        <tissue evidence="1">Old leaves</tissue>
    </source>
</reference>
<organism evidence="1 2">
    <name type="scientific">Hibiscus sabdariffa</name>
    <name type="common">roselle</name>
    <dbReference type="NCBI Taxonomy" id="183260"/>
    <lineage>
        <taxon>Eukaryota</taxon>
        <taxon>Viridiplantae</taxon>
        <taxon>Streptophyta</taxon>
        <taxon>Embryophyta</taxon>
        <taxon>Tracheophyta</taxon>
        <taxon>Spermatophyta</taxon>
        <taxon>Magnoliopsida</taxon>
        <taxon>eudicotyledons</taxon>
        <taxon>Gunneridae</taxon>
        <taxon>Pentapetalae</taxon>
        <taxon>rosids</taxon>
        <taxon>malvids</taxon>
        <taxon>Malvales</taxon>
        <taxon>Malvaceae</taxon>
        <taxon>Malvoideae</taxon>
        <taxon>Hibiscus</taxon>
    </lineage>
</organism>
<proteinExistence type="predicted"/>
<dbReference type="EMBL" id="JBBPBN010000257">
    <property type="protein sequence ID" value="KAK8491865.1"/>
    <property type="molecule type" value="Genomic_DNA"/>
</dbReference>
<gene>
    <name evidence="1" type="ORF">V6N11_013989</name>
</gene>
<protein>
    <submittedName>
        <fullName evidence="1">Uncharacterized protein</fullName>
    </submittedName>
</protein>
<keyword evidence="2" id="KW-1185">Reference proteome</keyword>
<name>A0ABR2AFH6_9ROSI</name>
<evidence type="ECO:0000313" key="2">
    <source>
        <dbReference type="Proteomes" id="UP001396334"/>
    </source>
</evidence>
<dbReference type="Proteomes" id="UP001396334">
    <property type="component" value="Unassembled WGS sequence"/>
</dbReference>
<accession>A0ABR2AFH6</accession>
<sequence>MSESEAIADRMRSEIEVSRASVTEMMRQLVEAPGDSLDSDVGCVKPLPGEAPSNPTHSTSRAFALKAPEWARS</sequence>
<evidence type="ECO:0000313" key="1">
    <source>
        <dbReference type="EMBL" id="KAK8491865.1"/>
    </source>
</evidence>
<comment type="caution">
    <text evidence="1">The sequence shown here is derived from an EMBL/GenBank/DDBJ whole genome shotgun (WGS) entry which is preliminary data.</text>
</comment>